<keyword evidence="1" id="KW-0812">Transmembrane</keyword>
<evidence type="ECO:0000313" key="4">
    <source>
        <dbReference type="Proteomes" id="UP001620645"/>
    </source>
</evidence>
<dbReference type="AlphaFoldDB" id="A0ABD2JE96"/>
<dbReference type="EMBL" id="JBICCN010000151">
    <property type="protein sequence ID" value="KAL3088953.1"/>
    <property type="molecule type" value="Genomic_DNA"/>
</dbReference>
<dbReference type="PROSITE" id="PS51021">
    <property type="entry name" value="BAR"/>
    <property type="match status" value="1"/>
</dbReference>
<dbReference type="SMART" id="SM00721">
    <property type="entry name" value="BAR"/>
    <property type="match status" value="1"/>
</dbReference>
<reference evidence="3 4" key="1">
    <citation type="submission" date="2024-10" db="EMBL/GenBank/DDBJ databases">
        <authorList>
            <person name="Kim D."/>
        </authorList>
    </citation>
    <scope>NUCLEOTIDE SEQUENCE [LARGE SCALE GENOMIC DNA]</scope>
    <source>
        <strain evidence="3">Taebaek</strain>
    </source>
</reference>
<dbReference type="Pfam" id="PF03114">
    <property type="entry name" value="BAR"/>
    <property type="match status" value="1"/>
</dbReference>
<dbReference type="Gene3D" id="1.20.1270.60">
    <property type="entry name" value="Arfaptin homology (AH) domain/BAR domain"/>
    <property type="match status" value="1"/>
</dbReference>
<protein>
    <recommendedName>
        <fullName evidence="2">BAR domain-containing protein</fullName>
    </recommendedName>
</protein>
<comment type="caution">
    <text evidence="3">The sequence shown here is derived from an EMBL/GenBank/DDBJ whole genome shotgun (WGS) entry which is preliminary data.</text>
</comment>
<proteinExistence type="predicted"/>
<organism evidence="3 4">
    <name type="scientific">Heterodera schachtii</name>
    <name type="common">Sugarbeet cyst nematode worm</name>
    <name type="synonym">Tylenchus schachtii</name>
    <dbReference type="NCBI Taxonomy" id="97005"/>
    <lineage>
        <taxon>Eukaryota</taxon>
        <taxon>Metazoa</taxon>
        <taxon>Ecdysozoa</taxon>
        <taxon>Nematoda</taxon>
        <taxon>Chromadorea</taxon>
        <taxon>Rhabditida</taxon>
        <taxon>Tylenchina</taxon>
        <taxon>Tylenchomorpha</taxon>
        <taxon>Tylenchoidea</taxon>
        <taxon>Heteroderidae</taxon>
        <taxon>Heteroderinae</taxon>
        <taxon>Heterodera</taxon>
    </lineage>
</organism>
<evidence type="ECO:0000259" key="2">
    <source>
        <dbReference type="PROSITE" id="PS51021"/>
    </source>
</evidence>
<feature type="domain" description="BAR" evidence="2">
    <location>
        <begin position="64"/>
        <end position="286"/>
    </location>
</feature>
<keyword evidence="4" id="KW-1185">Reference proteome</keyword>
<dbReference type="SUPFAM" id="SSF103657">
    <property type="entry name" value="BAR/IMD domain-like"/>
    <property type="match status" value="1"/>
</dbReference>
<dbReference type="InterPro" id="IPR004148">
    <property type="entry name" value="BAR_dom"/>
</dbReference>
<accession>A0ABD2JE96</accession>
<gene>
    <name evidence="3" type="ORF">niasHS_009627</name>
</gene>
<evidence type="ECO:0000313" key="3">
    <source>
        <dbReference type="EMBL" id="KAL3088953.1"/>
    </source>
</evidence>
<dbReference type="Proteomes" id="UP001620645">
    <property type="component" value="Unassembled WGS sequence"/>
</dbReference>
<sequence>MENFTRFLHFINSLFFTTIIICSSPSLVQRLHLLFINPSSVGIRAHFKMDALKRLASRARQKSAEIILSAEKTEIGAELEGLLTKTDKTEEHMKKLVHAIEVYLQPNPAVRALDPRKDKSGRQNTLDGLGEAMKEAASKAVGAESTFGAILLKVSQTESKMAAGERQLIQSITTQTLASLRHLLENELRAVQKERSALNKKRLDLDATKSRWKRASDDKKPAVEAELRKAQDEFDTQLETISTALEALQTAVDRQAEQLVQFVAAQIEYHSSSLKLLKDLKRDLGA</sequence>
<feature type="transmembrane region" description="Helical" evidence="1">
    <location>
        <begin position="7"/>
        <end position="28"/>
    </location>
</feature>
<dbReference type="InterPro" id="IPR027267">
    <property type="entry name" value="AH/BAR_dom_sf"/>
</dbReference>
<evidence type="ECO:0000256" key="1">
    <source>
        <dbReference type="SAM" id="Phobius"/>
    </source>
</evidence>
<keyword evidence="1" id="KW-1133">Transmembrane helix</keyword>
<keyword evidence="1" id="KW-0472">Membrane</keyword>
<name>A0ABD2JE96_HETSC</name>